<dbReference type="Gene3D" id="2.40.70.10">
    <property type="entry name" value="Acid Proteases"/>
    <property type="match status" value="1"/>
</dbReference>
<dbReference type="PANTHER" id="PTHR37984:SF5">
    <property type="entry name" value="PROTEIN NYNRIN-LIKE"/>
    <property type="match status" value="1"/>
</dbReference>
<name>A0AAD8KJS4_TARER</name>
<dbReference type="Gene3D" id="3.10.10.10">
    <property type="entry name" value="HIV Type 1 Reverse Transcriptase, subunit A, domain 1"/>
    <property type="match status" value="1"/>
</dbReference>
<keyword evidence="8" id="KW-0862">Zinc</keyword>
<evidence type="ECO:0000256" key="5">
    <source>
        <dbReference type="ARBA" id="ARBA00022759"/>
    </source>
</evidence>
<dbReference type="GO" id="GO:0004519">
    <property type="term" value="F:endonuclease activity"/>
    <property type="evidence" value="ECO:0007669"/>
    <property type="project" value="UniProtKB-KW"/>
</dbReference>
<dbReference type="Pfam" id="PF08284">
    <property type="entry name" value="RVP_2"/>
    <property type="match status" value="1"/>
</dbReference>
<dbReference type="PROSITE" id="PS50878">
    <property type="entry name" value="RT_POL"/>
    <property type="match status" value="1"/>
</dbReference>
<sequence>MTMETNEDREDNMMTLTSEELSTKISAEIGKALEASLPRFLEGLQTNLLEVVDEKVNELKGEINQEKDKDKGKKSCSYDKFMACKPPFYNGETDPALCQGWITDMEGVFTRSHCDPSDFVNYATGLLKNQSKDWWTVLCESNGGTEGNQKMTWEEFKTLFQKHHSPKAIINNNKEEFMQLRQKGETIDKITSIFLDKLKFCGELVQTEELKIYHYHNMLHGDYRGFLNPSTFKSLAEIIDAAREREIELNKQVERGERKTVDLNPSPTKKLKFTESPKKGNGKGALQGCKICGKLHKGECYFKNKPCINCCKTGHGMANCPSKMALCYKCYKPGHKRADCPEFMHGGERTEVKTEIPKPRARSFQITAEEQRSSHMWWQLVRHSFFNVSRLHIPLEVEVADNKSFLVSDICLDCKISIGDEEFSIDLIQMIMGEFKVVVGMDWLSHHHANVICNRKVIELTSPSGKEVTIFGEKNCNPILCTMIEAKKFIQHGCTTYMTYVNDVRSELPQVHDVPVVHEFVDVFPEDLPGLPPNREVEFGIELVSGARPVAKAPYRLAPLELQELMSQLQDLLDKGFIRPSVSPWGAPVLFVKKKDGSLRMCIDYRELNKLTVKNRYPLPRIDDLFDQLQGARWSSKIDLRSGYHQQKVKEKDIPKTAFRTRYIHYDFLVMSFWLTNAPAAFMDLMNRICKPMLDRSVIVFIDDILIYSKSEVDHAYHLREVLEVLRREKLYAKFSKCAFWLREVQFLGHVINAEGVLVDQSKIEGVSKWKPPRNPSEIISFLGLAGYYRRFIQDFSKIALPLTKMTRKDMKFVWESDQERAFQTLKGKLTHAPVLTLPDGTEDMVVYSDASHLGLGCVLMQRGKVIAYASRQLKVHETKYPTQDLELAAVVFALKLWRHYLYGVKCTIFTYHKSLKYFFDQKELNMRQRRWLETIKDYDCLFDKIREAQKEAIKETNWKKERIICDVKNLSENEDRLKTRFGRIWIPNTCDVKSLLLKEAHKSHYSIHPGGTKMYRDLKMNYWWPGMKRDVVKYVERCVTCLQVKAEHQKPYGKLQSLEIPQWKWAHNNGSTNQAT</sequence>
<dbReference type="Gene3D" id="3.30.70.270">
    <property type="match status" value="2"/>
</dbReference>
<feature type="domain" description="CCHC-type" evidence="9">
    <location>
        <begin position="327"/>
        <end position="342"/>
    </location>
</feature>
<dbReference type="InterPro" id="IPR000477">
    <property type="entry name" value="RT_dom"/>
</dbReference>
<evidence type="ECO:0000256" key="6">
    <source>
        <dbReference type="ARBA" id="ARBA00022801"/>
    </source>
</evidence>
<evidence type="ECO:0000256" key="1">
    <source>
        <dbReference type="ARBA" id="ARBA00012493"/>
    </source>
</evidence>
<protein>
    <recommendedName>
        <fullName evidence="1">RNA-directed DNA polymerase</fullName>
        <ecNumber evidence="1">2.7.7.49</ecNumber>
    </recommendedName>
</protein>
<dbReference type="CDD" id="cd01647">
    <property type="entry name" value="RT_LTR"/>
    <property type="match status" value="1"/>
</dbReference>
<dbReference type="PANTHER" id="PTHR37984">
    <property type="entry name" value="PROTEIN CBG26694"/>
    <property type="match status" value="1"/>
</dbReference>
<dbReference type="GO" id="GO:0003964">
    <property type="term" value="F:RNA-directed DNA polymerase activity"/>
    <property type="evidence" value="ECO:0007669"/>
    <property type="project" value="UniProtKB-KW"/>
</dbReference>
<evidence type="ECO:0000259" key="9">
    <source>
        <dbReference type="PROSITE" id="PS50158"/>
    </source>
</evidence>
<comment type="caution">
    <text evidence="11">The sequence shown here is derived from an EMBL/GenBank/DDBJ whole genome shotgun (WGS) entry which is preliminary data.</text>
</comment>
<accession>A0AAD8KJS4</accession>
<organism evidence="11 12">
    <name type="scientific">Tagetes erecta</name>
    <name type="common">African marigold</name>
    <dbReference type="NCBI Taxonomy" id="13708"/>
    <lineage>
        <taxon>Eukaryota</taxon>
        <taxon>Viridiplantae</taxon>
        <taxon>Streptophyta</taxon>
        <taxon>Embryophyta</taxon>
        <taxon>Tracheophyta</taxon>
        <taxon>Spermatophyta</taxon>
        <taxon>Magnoliopsida</taxon>
        <taxon>eudicotyledons</taxon>
        <taxon>Gunneridae</taxon>
        <taxon>Pentapetalae</taxon>
        <taxon>asterids</taxon>
        <taxon>campanulids</taxon>
        <taxon>Asterales</taxon>
        <taxon>Asteraceae</taxon>
        <taxon>Asteroideae</taxon>
        <taxon>Heliantheae alliance</taxon>
        <taxon>Tageteae</taxon>
        <taxon>Tagetes</taxon>
    </lineage>
</organism>
<reference evidence="11" key="1">
    <citation type="journal article" date="2023" name="bioRxiv">
        <title>Improved chromosome-level genome assembly for marigold (Tagetes erecta).</title>
        <authorList>
            <person name="Jiang F."/>
            <person name="Yuan L."/>
            <person name="Wang S."/>
            <person name="Wang H."/>
            <person name="Xu D."/>
            <person name="Wang A."/>
            <person name="Fan W."/>
        </authorList>
    </citation>
    <scope>NUCLEOTIDE SEQUENCE</scope>
    <source>
        <strain evidence="11">WSJ</strain>
        <tissue evidence="11">Leaf</tissue>
    </source>
</reference>
<dbReference type="InterPro" id="IPR005162">
    <property type="entry name" value="Retrotrans_gag_dom"/>
</dbReference>
<keyword evidence="6" id="KW-0378">Hydrolase</keyword>
<evidence type="ECO:0000313" key="12">
    <source>
        <dbReference type="Proteomes" id="UP001229421"/>
    </source>
</evidence>
<keyword evidence="2" id="KW-0808">Transferase</keyword>
<dbReference type="InterPro" id="IPR041588">
    <property type="entry name" value="Integrase_H2C2"/>
</dbReference>
<dbReference type="FunFam" id="3.30.70.270:FF:000020">
    <property type="entry name" value="Transposon Tf2-6 polyprotein-like Protein"/>
    <property type="match status" value="1"/>
</dbReference>
<dbReference type="Pfam" id="PF17917">
    <property type="entry name" value="RT_RNaseH"/>
    <property type="match status" value="1"/>
</dbReference>
<dbReference type="SUPFAM" id="SSF56672">
    <property type="entry name" value="DNA/RNA polymerases"/>
    <property type="match status" value="1"/>
</dbReference>
<dbReference type="EC" id="2.7.7.49" evidence="1"/>
<keyword evidence="4" id="KW-0540">Nuclease</keyword>
<dbReference type="InterPro" id="IPR001878">
    <property type="entry name" value="Znf_CCHC"/>
</dbReference>
<dbReference type="SUPFAM" id="SSF57756">
    <property type="entry name" value="Retrovirus zinc finger-like domains"/>
    <property type="match status" value="1"/>
</dbReference>
<feature type="domain" description="Reverse transcriptase" evidence="10">
    <location>
        <begin position="573"/>
        <end position="752"/>
    </location>
</feature>
<dbReference type="InterPro" id="IPR041373">
    <property type="entry name" value="RT_RNaseH"/>
</dbReference>
<dbReference type="Pfam" id="PF00078">
    <property type="entry name" value="RVT_1"/>
    <property type="match status" value="1"/>
</dbReference>
<dbReference type="GO" id="GO:0008270">
    <property type="term" value="F:zinc ion binding"/>
    <property type="evidence" value="ECO:0007669"/>
    <property type="project" value="UniProtKB-KW"/>
</dbReference>
<keyword evidence="5" id="KW-0255">Endonuclease</keyword>
<dbReference type="CDD" id="cd09274">
    <property type="entry name" value="RNase_HI_RT_Ty3"/>
    <property type="match status" value="1"/>
</dbReference>
<dbReference type="SMART" id="SM00343">
    <property type="entry name" value="ZnF_C2HC"/>
    <property type="match status" value="2"/>
</dbReference>
<keyword evidence="8" id="KW-0863">Zinc-finger</keyword>
<dbReference type="EMBL" id="JAUHHV010000005">
    <property type="protein sequence ID" value="KAK1424319.1"/>
    <property type="molecule type" value="Genomic_DNA"/>
</dbReference>
<dbReference type="Gene3D" id="4.10.60.10">
    <property type="entry name" value="Zinc finger, CCHC-type"/>
    <property type="match status" value="1"/>
</dbReference>
<keyword evidence="12" id="KW-1185">Reference proteome</keyword>
<dbReference type="InterPro" id="IPR050951">
    <property type="entry name" value="Retrovirus_Pol_polyprotein"/>
</dbReference>
<evidence type="ECO:0000256" key="7">
    <source>
        <dbReference type="ARBA" id="ARBA00022918"/>
    </source>
</evidence>
<evidence type="ECO:0000256" key="2">
    <source>
        <dbReference type="ARBA" id="ARBA00022679"/>
    </source>
</evidence>
<dbReference type="PROSITE" id="PS50158">
    <property type="entry name" value="ZF_CCHC"/>
    <property type="match status" value="1"/>
</dbReference>
<evidence type="ECO:0000313" key="11">
    <source>
        <dbReference type="EMBL" id="KAK1424319.1"/>
    </source>
</evidence>
<proteinExistence type="predicted"/>
<dbReference type="InterPro" id="IPR036875">
    <property type="entry name" value="Znf_CCHC_sf"/>
</dbReference>
<evidence type="ECO:0000256" key="3">
    <source>
        <dbReference type="ARBA" id="ARBA00022695"/>
    </source>
</evidence>
<keyword evidence="3" id="KW-0548">Nucleotidyltransferase</keyword>
<dbReference type="Pfam" id="PF17921">
    <property type="entry name" value="Integrase_H2C2"/>
    <property type="match status" value="1"/>
</dbReference>
<keyword evidence="7" id="KW-0695">RNA-directed DNA polymerase</keyword>
<keyword evidence="8" id="KW-0479">Metal-binding</keyword>
<dbReference type="Pfam" id="PF03732">
    <property type="entry name" value="Retrotrans_gag"/>
    <property type="match status" value="1"/>
</dbReference>
<gene>
    <name evidence="11" type="ORF">QVD17_19646</name>
</gene>
<dbReference type="InterPro" id="IPR043502">
    <property type="entry name" value="DNA/RNA_pol_sf"/>
</dbReference>
<evidence type="ECO:0000256" key="4">
    <source>
        <dbReference type="ARBA" id="ARBA00022722"/>
    </source>
</evidence>
<dbReference type="InterPro" id="IPR043128">
    <property type="entry name" value="Rev_trsase/Diguanyl_cyclase"/>
</dbReference>
<dbReference type="Proteomes" id="UP001229421">
    <property type="component" value="Unassembled WGS sequence"/>
</dbReference>
<evidence type="ECO:0000259" key="10">
    <source>
        <dbReference type="PROSITE" id="PS50878"/>
    </source>
</evidence>
<dbReference type="AlphaFoldDB" id="A0AAD8KJS4"/>
<evidence type="ECO:0000256" key="8">
    <source>
        <dbReference type="PROSITE-ProRule" id="PRU00047"/>
    </source>
</evidence>
<dbReference type="InterPro" id="IPR021109">
    <property type="entry name" value="Peptidase_aspartic_dom_sf"/>
</dbReference>
<dbReference type="GO" id="GO:0016787">
    <property type="term" value="F:hydrolase activity"/>
    <property type="evidence" value="ECO:0007669"/>
    <property type="project" value="UniProtKB-KW"/>
</dbReference>
<dbReference type="Gene3D" id="1.10.340.70">
    <property type="match status" value="1"/>
</dbReference>
<dbReference type="GO" id="GO:0003676">
    <property type="term" value="F:nucleic acid binding"/>
    <property type="evidence" value="ECO:0007669"/>
    <property type="project" value="InterPro"/>
</dbReference>